<dbReference type="EMBL" id="FNVK01000002">
    <property type="protein sequence ID" value="SEF50801.1"/>
    <property type="molecule type" value="Genomic_DNA"/>
</dbReference>
<dbReference type="Gene3D" id="3.30.1150.10">
    <property type="match status" value="1"/>
</dbReference>
<dbReference type="GO" id="GO:0015891">
    <property type="term" value="P:siderophore transport"/>
    <property type="evidence" value="ECO:0007669"/>
    <property type="project" value="InterPro"/>
</dbReference>
<dbReference type="InterPro" id="IPR051045">
    <property type="entry name" value="TonB-dependent_transducer"/>
</dbReference>
<evidence type="ECO:0000256" key="10">
    <source>
        <dbReference type="RuleBase" id="RU362123"/>
    </source>
</evidence>
<dbReference type="AlphaFoldDB" id="A0A1H5SLS4"/>
<keyword evidence="6 10" id="KW-0812">Transmembrane</keyword>
<dbReference type="NCBIfam" id="TIGR01352">
    <property type="entry name" value="tonB_Cterm"/>
    <property type="match status" value="1"/>
</dbReference>
<comment type="function">
    <text evidence="10">Interacts with outer membrane receptor proteins that carry out high-affinity binding and energy dependent uptake into the periplasmic space of specific substrates. It could act to transduce energy from the cytoplasmic membrane to specific energy-requiring processes in the outer membrane, resulting in the release into the periplasm of ligands bound by these outer membrane proteins.</text>
</comment>
<reference evidence="13 14" key="1">
    <citation type="submission" date="2016-10" db="EMBL/GenBank/DDBJ databases">
        <authorList>
            <person name="de Groot N.N."/>
        </authorList>
    </citation>
    <scope>NUCLEOTIDE SEQUENCE [LARGE SCALE GENOMIC DNA]</scope>
    <source>
        <strain evidence="13 14">Nl13</strain>
    </source>
</reference>
<keyword evidence="10" id="KW-0735">Signal-anchor</keyword>
<evidence type="ECO:0000256" key="7">
    <source>
        <dbReference type="ARBA" id="ARBA00022927"/>
    </source>
</evidence>
<feature type="domain" description="TonB C-terminal" evidence="12">
    <location>
        <begin position="141"/>
        <end position="233"/>
    </location>
</feature>
<comment type="subcellular location">
    <subcellularLocation>
        <location evidence="1 10">Cell inner membrane</location>
        <topology evidence="1 10">Single-pass membrane protein</topology>
        <orientation evidence="1 10">Periplasmic side</orientation>
    </subcellularLocation>
</comment>
<dbReference type="InterPro" id="IPR037682">
    <property type="entry name" value="TonB_C"/>
</dbReference>
<dbReference type="GO" id="GO:0030288">
    <property type="term" value="C:outer membrane-bounded periplasmic space"/>
    <property type="evidence" value="ECO:0007669"/>
    <property type="project" value="InterPro"/>
</dbReference>
<evidence type="ECO:0000313" key="13">
    <source>
        <dbReference type="EMBL" id="SEF50801.1"/>
    </source>
</evidence>
<comment type="similarity">
    <text evidence="2 10">Belongs to the TonB family.</text>
</comment>
<dbReference type="GO" id="GO:0055085">
    <property type="term" value="P:transmembrane transport"/>
    <property type="evidence" value="ECO:0007669"/>
    <property type="project" value="InterPro"/>
</dbReference>
<evidence type="ECO:0000256" key="4">
    <source>
        <dbReference type="ARBA" id="ARBA00022475"/>
    </source>
</evidence>
<keyword evidence="7 10" id="KW-0653">Protein transport</keyword>
<keyword evidence="5 10" id="KW-0997">Cell inner membrane</keyword>
<dbReference type="PANTHER" id="PTHR33446:SF2">
    <property type="entry name" value="PROTEIN TONB"/>
    <property type="match status" value="1"/>
</dbReference>
<evidence type="ECO:0000256" key="6">
    <source>
        <dbReference type="ARBA" id="ARBA00022692"/>
    </source>
</evidence>
<dbReference type="PROSITE" id="PS52015">
    <property type="entry name" value="TONB_CTD"/>
    <property type="match status" value="1"/>
</dbReference>
<feature type="compositionally biased region" description="Acidic residues" evidence="11">
    <location>
        <begin position="113"/>
        <end position="123"/>
    </location>
</feature>
<keyword evidence="8 10" id="KW-1133">Transmembrane helix</keyword>
<sequence>MESIETAGQAMTFKHSSISLSGLVFVVVIHAGLLYFLFKQQLIPPPEQLATLMVNFIPSPQPKEEAKPETPPPPPKPKPKPVKKPQPQQLVAKAPPLSESEPVAPPPPPEPALEAEPEAEPEPVVEAAPAPQMPAGPVSLSSELSVACPHLNAPTYPALSKRLGEEGKLVLRVELDEKGYVDVAHVVNSSGFKRLDEAAMAAVKTWRCTPTVRNGQPVRAVALQPFNFVLQGD</sequence>
<evidence type="ECO:0000256" key="9">
    <source>
        <dbReference type="ARBA" id="ARBA00023136"/>
    </source>
</evidence>
<feature type="compositionally biased region" description="Low complexity" evidence="11">
    <location>
        <begin position="85"/>
        <end position="102"/>
    </location>
</feature>
<feature type="region of interest" description="Disordered" evidence="11">
    <location>
        <begin position="60"/>
        <end position="140"/>
    </location>
</feature>
<feature type="transmembrane region" description="Helical" evidence="10">
    <location>
        <begin position="18"/>
        <end position="38"/>
    </location>
</feature>
<dbReference type="GO" id="GO:0031992">
    <property type="term" value="F:energy transducer activity"/>
    <property type="evidence" value="ECO:0007669"/>
    <property type="project" value="InterPro"/>
</dbReference>
<dbReference type="SUPFAM" id="SSF74653">
    <property type="entry name" value="TolA/TonB C-terminal domain"/>
    <property type="match status" value="1"/>
</dbReference>
<dbReference type="PANTHER" id="PTHR33446">
    <property type="entry name" value="PROTEIN TONB-RELATED"/>
    <property type="match status" value="1"/>
</dbReference>
<protein>
    <recommendedName>
        <fullName evidence="10">Protein TonB</fullName>
    </recommendedName>
</protein>
<evidence type="ECO:0000256" key="11">
    <source>
        <dbReference type="SAM" id="MobiDB-lite"/>
    </source>
</evidence>
<keyword evidence="9 10" id="KW-0472">Membrane</keyword>
<evidence type="ECO:0000256" key="3">
    <source>
        <dbReference type="ARBA" id="ARBA00022448"/>
    </source>
</evidence>
<dbReference type="InterPro" id="IPR003538">
    <property type="entry name" value="TonB"/>
</dbReference>
<evidence type="ECO:0000313" key="14">
    <source>
        <dbReference type="Proteomes" id="UP000236751"/>
    </source>
</evidence>
<dbReference type="GO" id="GO:0015031">
    <property type="term" value="P:protein transport"/>
    <property type="evidence" value="ECO:0007669"/>
    <property type="project" value="UniProtKB-UniRule"/>
</dbReference>
<evidence type="ECO:0000256" key="1">
    <source>
        <dbReference type="ARBA" id="ARBA00004383"/>
    </source>
</evidence>
<evidence type="ECO:0000256" key="8">
    <source>
        <dbReference type="ARBA" id="ARBA00022989"/>
    </source>
</evidence>
<dbReference type="GO" id="GO:0098797">
    <property type="term" value="C:plasma membrane protein complex"/>
    <property type="evidence" value="ECO:0007669"/>
    <property type="project" value="TreeGrafter"/>
</dbReference>
<dbReference type="PRINTS" id="PR01374">
    <property type="entry name" value="TONBPROTEIN"/>
</dbReference>
<evidence type="ECO:0000259" key="12">
    <source>
        <dbReference type="PROSITE" id="PS52015"/>
    </source>
</evidence>
<name>A0A1H5SLS4_NITMU</name>
<keyword evidence="4 10" id="KW-1003">Cell membrane</keyword>
<dbReference type="Pfam" id="PF03544">
    <property type="entry name" value="TonB_C"/>
    <property type="match status" value="1"/>
</dbReference>
<dbReference type="Proteomes" id="UP000236751">
    <property type="component" value="Unassembled WGS sequence"/>
</dbReference>
<gene>
    <name evidence="13" type="ORF">SAMN05216403_102227</name>
</gene>
<dbReference type="InterPro" id="IPR006260">
    <property type="entry name" value="TonB/TolA_C"/>
</dbReference>
<proteinExistence type="inferred from homology"/>
<accession>A0A1H5SLS4</accession>
<evidence type="ECO:0000256" key="5">
    <source>
        <dbReference type="ARBA" id="ARBA00022519"/>
    </source>
</evidence>
<evidence type="ECO:0000256" key="2">
    <source>
        <dbReference type="ARBA" id="ARBA00006555"/>
    </source>
</evidence>
<organism evidence="13 14">
    <name type="scientific">Nitrosospira multiformis (strain ATCC 25196 / NCIMB 11849 / C 71)</name>
    <dbReference type="NCBI Taxonomy" id="323848"/>
    <lineage>
        <taxon>Bacteria</taxon>
        <taxon>Pseudomonadati</taxon>
        <taxon>Pseudomonadota</taxon>
        <taxon>Betaproteobacteria</taxon>
        <taxon>Nitrosomonadales</taxon>
        <taxon>Nitrosomonadaceae</taxon>
        <taxon>Nitrosospira</taxon>
    </lineage>
</organism>
<keyword evidence="3 10" id="KW-0813">Transport</keyword>